<dbReference type="PANTHER" id="PTHR16320:SF23">
    <property type="entry name" value="SPHINGOMYELINASE C 1"/>
    <property type="match status" value="1"/>
</dbReference>
<keyword evidence="2 5" id="KW-0732">Signal</keyword>
<dbReference type="PANTHER" id="PTHR16320">
    <property type="entry name" value="SPHINGOMYELINASE FAMILY MEMBER"/>
    <property type="match status" value="1"/>
</dbReference>
<keyword evidence="3" id="KW-0204">Cytolysis</keyword>
<gene>
    <name evidence="7" type="ORF">BCB44BAC_00644</name>
</gene>
<dbReference type="InterPro" id="IPR036691">
    <property type="entry name" value="Endo/exonu/phosph_ase_sf"/>
</dbReference>
<evidence type="ECO:0000256" key="1">
    <source>
        <dbReference type="ARBA" id="ARBA00006335"/>
    </source>
</evidence>
<dbReference type="GO" id="GO:0031640">
    <property type="term" value="P:killing of cells of another organism"/>
    <property type="evidence" value="ECO:0007669"/>
    <property type="project" value="UniProtKB-KW"/>
</dbReference>
<dbReference type="SUPFAM" id="SSF56219">
    <property type="entry name" value="DNase I-like"/>
    <property type="match status" value="1"/>
</dbReference>
<protein>
    <submittedName>
        <fullName evidence="7">Sphingomyelin phosphodiesterase</fullName>
        <ecNumber evidence="7">3.1.4.12</ecNumber>
    </submittedName>
</protein>
<dbReference type="InterPro" id="IPR005135">
    <property type="entry name" value="Endo/exonuclease/phosphatase"/>
</dbReference>
<dbReference type="CDD" id="cd09078">
    <property type="entry name" value="nSMase"/>
    <property type="match status" value="1"/>
</dbReference>
<reference evidence="7 8" key="1">
    <citation type="submission" date="2016-08" db="EMBL/GenBank/DDBJ databases">
        <authorList>
            <person name="Loux V."/>
            <person name="Rue O."/>
        </authorList>
    </citation>
    <scope>NUCLEOTIDE SEQUENCE [LARGE SCALE GENOMIC DNA]</scope>
    <source>
        <strain evidence="7 8">AFSSA_08CEB44bac</strain>
    </source>
</reference>
<organism evidence="7 8">
    <name type="scientific">Bacillus cytotoxicus</name>
    <dbReference type="NCBI Taxonomy" id="580165"/>
    <lineage>
        <taxon>Bacteria</taxon>
        <taxon>Bacillati</taxon>
        <taxon>Bacillota</taxon>
        <taxon>Bacilli</taxon>
        <taxon>Bacillales</taxon>
        <taxon>Bacillaceae</taxon>
        <taxon>Bacillus</taxon>
        <taxon>Bacillus cereus group</taxon>
    </lineage>
</organism>
<feature type="chain" id="PRO_5043589643" evidence="5">
    <location>
        <begin position="28"/>
        <end position="330"/>
    </location>
</feature>
<evidence type="ECO:0000256" key="2">
    <source>
        <dbReference type="ARBA" id="ARBA00022729"/>
    </source>
</evidence>
<evidence type="ECO:0000259" key="6">
    <source>
        <dbReference type="Pfam" id="PF03372"/>
    </source>
</evidence>
<dbReference type="InterPro" id="IPR038772">
    <property type="entry name" value="Sph/SMPD2-like"/>
</dbReference>
<dbReference type="GO" id="GO:0004767">
    <property type="term" value="F:sphingomyelin phosphodiesterase activity"/>
    <property type="evidence" value="ECO:0007669"/>
    <property type="project" value="UniProtKB-EC"/>
</dbReference>
<dbReference type="AlphaFoldDB" id="A0AAX2CCR6"/>
<keyword evidence="3" id="KW-0354">Hemolysis</keyword>
<sequence length="330" mass="37156">MMKSKLLKGILSFGIGLTALYSSSAQAETSSDSDTFKIMTHNVYMLSTNLYPNWGQKERADLIGEANYIKNQDVVILNEVFDNKASDSLLQNLKKEYPNQTAVLGRVNGDMWDQTLGNYSSVAPEDGGVAIVSKWPIVEKVQYVFQKGCGPDNLSNKGFVYTKIKKDDRFIHVIGTHLQAEDNQCGNISPSSVRTNQLKEIQEFIQKKNIPSDEYVVIGGDMNVNKINSNHTSEYESMFKTLHASVPSYTGHTATWDATTNSIAKYNFPEAPAEYLDYIVTSKDHATPTYLENKVLQPKSPEWSVTSWFKTYTYNDYSDHYPVEATIIMK</sequence>
<feature type="domain" description="Endonuclease/exonuclease/phosphatase" evidence="6">
    <location>
        <begin position="39"/>
        <end position="320"/>
    </location>
</feature>
<dbReference type="Gene3D" id="3.60.10.10">
    <property type="entry name" value="Endonuclease/exonuclease/phosphatase"/>
    <property type="match status" value="1"/>
</dbReference>
<evidence type="ECO:0000313" key="7">
    <source>
        <dbReference type="EMBL" id="SCL84879.1"/>
    </source>
</evidence>
<evidence type="ECO:0000313" key="8">
    <source>
        <dbReference type="Proteomes" id="UP000242164"/>
    </source>
</evidence>
<dbReference type="EMBL" id="FMIK01000015">
    <property type="protein sequence ID" value="SCL84879.1"/>
    <property type="molecule type" value="Genomic_DNA"/>
</dbReference>
<dbReference type="InterPro" id="IPR017766">
    <property type="entry name" value="Sphingomyelinase/PLipase_C"/>
</dbReference>
<dbReference type="EC" id="3.1.4.12" evidence="7"/>
<accession>A0AAX2CCR6</accession>
<name>A0AAX2CCR6_9BACI</name>
<proteinExistence type="inferred from homology"/>
<dbReference type="NCBIfam" id="TIGR03395">
    <property type="entry name" value="sphingomy"/>
    <property type="match status" value="1"/>
</dbReference>
<dbReference type="Proteomes" id="UP000242164">
    <property type="component" value="Unassembled WGS sequence"/>
</dbReference>
<evidence type="ECO:0000256" key="3">
    <source>
        <dbReference type="ARBA" id="ARBA00022735"/>
    </source>
</evidence>
<feature type="signal peptide" evidence="5">
    <location>
        <begin position="1"/>
        <end position="27"/>
    </location>
</feature>
<comment type="similarity">
    <text evidence="1">Belongs to the neutral sphingomyelinase family.</text>
</comment>
<dbReference type="Pfam" id="PF03372">
    <property type="entry name" value="Exo_endo_phos"/>
    <property type="match status" value="1"/>
</dbReference>
<keyword evidence="4 7" id="KW-0378">Hydrolase</keyword>
<comment type="caution">
    <text evidence="7">The sequence shown here is derived from an EMBL/GenBank/DDBJ whole genome shotgun (WGS) entry which is preliminary data.</text>
</comment>
<dbReference type="GO" id="GO:0005576">
    <property type="term" value="C:extracellular region"/>
    <property type="evidence" value="ECO:0007669"/>
    <property type="project" value="InterPro"/>
</dbReference>
<evidence type="ECO:0000256" key="4">
    <source>
        <dbReference type="ARBA" id="ARBA00022801"/>
    </source>
</evidence>
<evidence type="ECO:0000256" key="5">
    <source>
        <dbReference type="SAM" id="SignalP"/>
    </source>
</evidence>